<protein>
    <recommendedName>
        <fullName evidence="5 6">Diaminopimelate decarboxylase</fullName>
        <shortName evidence="5">DAP decarboxylase</shortName>
        <shortName evidence="5">DAPDC</shortName>
        <ecNumber evidence="5 6">4.1.1.20</ecNumber>
    </recommendedName>
</protein>
<keyword evidence="5 8" id="KW-0457">Lysine biosynthesis</keyword>
<keyword evidence="2 5" id="KW-0210">Decarboxylase</keyword>
<keyword evidence="4 5" id="KW-0456">Lyase</keyword>
<evidence type="ECO:0000256" key="3">
    <source>
        <dbReference type="ARBA" id="ARBA00022898"/>
    </source>
</evidence>
<dbReference type="InterPro" id="IPR022643">
    <property type="entry name" value="De-COase2_C"/>
</dbReference>
<comment type="subunit">
    <text evidence="5">Homodimer.</text>
</comment>
<dbReference type="GO" id="GO:0030170">
    <property type="term" value="F:pyridoxal phosphate binding"/>
    <property type="evidence" value="ECO:0007669"/>
    <property type="project" value="UniProtKB-UniRule"/>
</dbReference>
<keyword evidence="5" id="KW-0028">Amino-acid biosynthesis</keyword>
<dbReference type="GO" id="GO:0009089">
    <property type="term" value="P:lysine biosynthetic process via diaminopimelate"/>
    <property type="evidence" value="ECO:0007669"/>
    <property type="project" value="UniProtKB-UniRule"/>
</dbReference>
<dbReference type="Gene3D" id="2.40.37.10">
    <property type="entry name" value="Lyase, Ornithine Decarboxylase, Chain A, domain 1"/>
    <property type="match status" value="1"/>
</dbReference>
<evidence type="ECO:0000259" key="9">
    <source>
        <dbReference type="Pfam" id="PF00278"/>
    </source>
</evidence>
<dbReference type="InterPro" id="IPR029066">
    <property type="entry name" value="PLP-binding_barrel"/>
</dbReference>
<feature type="binding site" evidence="5">
    <location>
        <position position="338"/>
    </location>
    <ligand>
        <name>substrate</name>
    </ligand>
</feature>
<dbReference type="HAMAP" id="MF_02120">
    <property type="entry name" value="LysA"/>
    <property type="match status" value="1"/>
</dbReference>
<dbReference type="Pfam" id="PF02784">
    <property type="entry name" value="Orn_Arg_deC_N"/>
    <property type="match status" value="1"/>
</dbReference>
<dbReference type="Gene3D" id="3.20.20.10">
    <property type="entry name" value="Alanine racemase"/>
    <property type="match status" value="1"/>
</dbReference>
<comment type="caution">
    <text evidence="11">The sequence shown here is derived from an EMBL/GenBank/DDBJ whole genome shotgun (WGS) entry which is preliminary data.</text>
</comment>
<accession>A0A9D1W0A3</accession>
<gene>
    <name evidence="5 11" type="primary">lysA</name>
    <name evidence="11" type="ORF">H9851_01525</name>
</gene>
<dbReference type="SUPFAM" id="SSF51419">
    <property type="entry name" value="PLP-binding barrel"/>
    <property type="match status" value="1"/>
</dbReference>
<dbReference type="Proteomes" id="UP000886847">
    <property type="component" value="Unassembled WGS sequence"/>
</dbReference>
<evidence type="ECO:0000256" key="7">
    <source>
        <dbReference type="PIRSR" id="PIRSR600183-50"/>
    </source>
</evidence>
<name>A0A9D1W0A3_9FIRM</name>
<evidence type="ECO:0000256" key="8">
    <source>
        <dbReference type="RuleBase" id="RU003738"/>
    </source>
</evidence>
<dbReference type="Pfam" id="PF00278">
    <property type="entry name" value="Orn_DAP_Arg_deC"/>
    <property type="match status" value="1"/>
</dbReference>
<comment type="cofactor">
    <cofactor evidence="1 5 7 8">
        <name>pyridoxal 5'-phosphate</name>
        <dbReference type="ChEBI" id="CHEBI:597326"/>
    </cofactor>
</comment>
<dbReference type="FunFam" id="3.20.20.10:FF:000003">
    <property type="entry name" value="Diaminopimelate decarboxylase"/>
    <property type="match status" value="1"/>
</dbReference>
<feature type="binding site" evidence="5">
    <location>
        <position position="297"/>
    </location>
    <ligand>
        <name>substrate</name>
    </ligand>
</feature>
<dbReference type="InterPro" id="IPR022644">
    <property type="entry name" value="De-COase2_N"/>
</dbReference>
<feature type="binding site" evidence="5">
    <location>
        <position position="249"/>
    </location>
    <ligand>
        <name>pyridoxal 5'-phosphate</name>
        <dbReference type="ChEBI" id="CHEBI:597326"/>
    </ligand>
</feature>
<proteinExistence type="inferred from homology"/>
<keyword evidence="3 5" id="KW-0663">Pyridoxal phosphate</keyword>
<dbReference type="PRINTS" id="PR01181">
    <property type="entry name" value="DAPDCRBXLASE"/>
</dbReference>
<comment type="similarity">
    <text evidence="5">Belongs to the Orn/Lys/Arg decarboxylase class-II family. LysA subfamily.</text>
</comment>
<dbReference type="CDD" id="cd06828">
    <property type="entry name" value="PLPDE_III_DapDC"/>
    <property type="match status" value="1"/>
</dbReference>
<dbReference type="SUPFAM" id="SSF50621">
    <property type="entry name" value="Alanine racemase C-terminal domain-like"/>
    <property type="match status" value="1"/>
</dbReference>
<dbReference type="InterPro" id="IPR002986">
    <property type="entry name" value="DAP_deCOOHase_LysA"/>
</dbReference>
<dbReference type="PANTHER" id="PTHR43727:SF2">
    <property type="entry name" value="GROUP IV DECARBOXYLASE"/>
    <property type="match status" value="1"/>
</dbReference>
<reference evidence="11" key="1">
    <citation type="journal article" date="2021" name="PeerJ">
        <title>Extensive microbial diversity within the chicken gut microbiome revealed by metagenomics and culture.</title>
        <authorList>
            <person name="Gilroy R."/>
            <person name="Ravi A."/>
            <person name="Getino M."/>
            <person name="Pursley I."/>
            <person name="Horton D.L."/>
            <person name="Alikhan N.F."/>
            <person name="Baker D."/>
            <person name="Gharbi K."/>
            <person name="Hall N."/>
            <person name="Watson M."/>
            <person name="Adriaenssens E.M."/>
            <person name="Foster-Nyarko E."/>
            <person name="Jarju S."/>
            <person name="Secka A."/>
            <person name="Antonio M."/>
            <person name="Oren A."/>
            <person name="Chaudhuri R.R."/>
            <person name="La Ragione R."/>
            <person name="Hildebrand F."/>
            <person name="Pallen M.J."/>
        </authorList>
    </citation>
    <scope>NUCLEOTIDE SEQUENCE</scope>
    <source>
        <strain evidence="11">2189</strain>
    </source>
</reference>
<evidence type="ECO:0000256" key="5">
    <source>
        <dbReference type="HAMAP-Rule" id="MF_02120"/>
    </source>
</evidence>
<evidence type="ECO:0000256" key="6">
    <source>
        <dbReference type="NCBIfam" id="TIGR01048"/>
    </source>
</evidence>
<dbReference type="EC" id="4.1.1.20" evidence="5 6"/>
<dbReference type="NCBIfam" id="TIGR01048">
    <property type="entry name" value="lysA"/>
    <property type="match status" value="1"/>
</dbReference>
<evidence type="ECO:0000313" key="12">
    <source>
        <dbReference type="Proteomes" id="UP000886847"/>
    </source>
</evidence>
<dbReference type="InterPro" id="IPR009006">
    <property type="entry name" value="Ala_racemase/Decarboxylase_C"/>
</dbReference>
<dbReference type="InterPro" id="IPR000183">
    <property type="entry name" value="Orn/DAP/Arg_de-COase"/>
</dbReference>
<dbReference type="AlphaFoldDB" id="A0A9D1W0A3"/>
<organism evidence="11 12">
    <name type="scientific">Candidatus Borkfalkia faecavium</name>
    <dbReference type="NCBI Taxonomy" id="2838508"/>
    <lineage>
        <taxon>Bacteria</taxon>
        <taxon>Bacillati</taxon>
        <taxon>Bacillota</taxon>
        <taxon>Clostridia</taxon>
        <taxon>Christensenellales</taxon>
        <taxon>Christensenellaceae</taxon>
        <taxon>Candidatus Borkfalkia</taxon>
    </lineage>
</organism>
<comment type="pathway">
    <text evidence="5 8">Amino-acid biosynthesis; L-lysine biosynthesis via DAP pathway; L-lysine from DL-2,6-diaminopimelate: step 1/1.</text>
</comment>
<sequence length="441" mass="48390">MNQRKTLQVNEKGHLQIGGADTLQLAKEFGTPLYVMDEQYIRDMCRVYRDAIEREYDGNGLVLYASKAFSCLAIYKIAAQEQVGVDVVSGGELYTALRAGFPAERIYMHGNNKQRSELVYAVESGVGTIVVDALSEIDMLDELCGERGRVQDVLIRVNPGVEAHTHHFIQTAKTDSKFGFSIADGTAEQTALYAAGKKNLRLAGYHCHIGSQIFEKQSFTLAVDKMLAFIAAMQEKHGLQTDVLNLGGGYGIWYTDEDAKISCEGYADYLRAVIAELKEKADAYGVKRPYLVIEPGRSIVGEAGITLYTVGAIKEIPGVKKYIAVDGGMFESPRYALYQAKYTPVLANRANEPAAETVTIAGKCCESGDIICANVRLPKAESGDLLAVLSTGAYNYSMASNYNRNLIPPVVLVKDGKADYIVKPQSYEDLVRNDVVPERLQ</sequence>
<evidence type="ECO:0000313" key="11">
    <source>
        <dbReference type="EMBL" id="HIX49947.1"/>
    </source>
</evidence>
<evidence type="ECO:0000256" key="2">
    <source>
        <dbReference type="ARBA" id="ARBA00022793"/>
    </source>
</evidence>
<feature type="binding site" evidence="5">
    <location>
        <position position="334"/>
    </location>
    <ligand>
        <name>substrate</name>
    </ligand>
</feature>
<dbReference type="PANTHER" id="PTHR43727">
    <property type="entry name" value="DIAMINOPIMELATE DECARBOXYLASE"/>
    <property type="match status" value="1"/>
</dbReference>
<feature type="binding site" evidence="5">
    <location>
        <position position="394"/>
    </location>
    <ligand>
        <name>pyridoxal 5'-phosphate</name>
        <dbReference type="ChEBI" id="CHEBI:597326"/>
    </ligand>
</feature>
<comment type="catalytic activity">
    <reaction evidence="5 8">
        <text>meso-2,6-diaminopimelate + H(+) = L-lysine + CO2</text>
        <dbReference type="Rhea" id="RHEA:15101"/>
        <dbReference type="ChEBI" id="CHEBI:15378"/>
        <dbReference type="ChEBI" id="CHEBI:16526"/>
        <dbReference type="ChEBI" id="CHEBI:32551"/>
        <dbReference type="ChEBI" id="CHEBI:57791"/>
        <dbReference type="EC" id="4.1.1.20"/>
    </reaction>
</comment>
<dbReference type="EMBL" id="DXEW01000005">
    <property type="protein sequence ID" value="HIX49947.1"/>
    <property type="molecule type" value="Genomic_DNA"/>
</dbReference>
<feature type="domain" description="Orn/DAP/Arg decarboxylase 2 N-terminal" evidence="10">
    <location>
        <begin position="54"/>
        <end position="300"/>
    </location>
</feature>
<reference evidence="11" key="2">
    <citation type="submission" date="2021-04" db="EMBL/GenBank/DDBJ databases">
        <authorList>
            <person name="Gilroy R."/>
        </authorList>
    </citation>
    <scope>NUCLEOTIDE SEQUENCE</scope>
    <source>
        <strain evidence="11">2189</strain>
    </source>
</reference>
<feature type="domain" description="Orn/DAP/Arg decarboxylase 2 C-terminal" evidence="9">
    <location>
        <begin position="36"/>
        <end position="392"/>
    </location>
</feature>
<evidence type="ECO:0000256" key="1">
    <source>
        <dbReference type="ARBA" id="ARBA00001933"/>
    </source>
</evidence>
<evidence type="ECO:0000259" key="10">
    <source>
        <dbReference type="Pfam" id="PF02784"/>
    </source>
</evidence>
<feature type="active site" description="Proton donor" evidence="7">
    <location>
        <position position="365"/>
    </location>
</feature>
<feature type="binding site" evidence="5">
    <location>
        <begin position="294"/>
        <end position="297"/>
    </location>
    <ligand>
        <name>pyridoxal 5'-phosphate</name>
        <dbReference type="ChEBI" id="CHEBI:597326"/>
    </ligand>
</feature>
<dbReference type="PRINTS" id="PR01179">
    <property type="entry name" value="ODADCRBXLASE"/>
</dbReference>
<dbReference type="GO" id="GO:0008836">
    <property type="term" value="F:diaminopimelate decarboxylase activity"/>
    <property type="evidence" value="ECO:0007669"/>
    <property type="project" value="UniProtKB-UniRule"/>
</dbReference>
<feature type="binding site" evidence="5">
    <location>
        <position position="366"/>
    </location>
    <ligand>
        <name>substrate</name>
    </ligand>
</feature>
<feature type="binding site" evidence="5">
    <location>
        <position position="394"/>
    </location>
    <ligand>
        <name>substrate</name>
    </ligand>
</feature>
<comment type="function">
    <text evidence="5">Specifically catalyzes the decarboxylation of meso-diaminopimelate (meso-DAP) to L-lysine.</text>
</comment>
<evidence type="ECO:0000256" key="4">
    <source>
        <dbReference type="ARBA" id="ARBA00023239"/>
    </source>
</evidence>
<feature type="modified residue" description="N6-(pyridoxal phosphate)lysine" evidence="5 7">
    <location>
        <position position="67"/>
    </location>
</feature>